<evidence type="ECO:0000256" key="5">
    <source>
        <dbReference type="ARBA" id="ARBA00022857"/>
    </source>
</evidence>
<proteinExistence type="inferred from homology"/>
<accession>A0ABN3A2Q8</accession>
<evidence type="ECO:0000256" key="7">
    <source>
        <dbReference type="ARBA" id="ARBA00023033"/>
    </source>
</evidence>
<protein>
    <submittedName>
        <fullName evidence="8">Uncharacterized protein</fullName>
    </submittedName>
</protein>
<comment type="cofactor">
    <cofactor evidence="1">
        <name>FAD</name>
        <dbReference type="ChEBI" id="CHEBI:57692"/>
    </cofactor>
</comment>
<keyword evidence="9" id="KW-1185">Reference proteome</keyword>
<sequence length="62" mass="6971">MTGERVAVIGTGPAAAQFIPEIQPRIGHLKVFQRTPAWVLPRPDRALRPEAAHIRTLRRGHR</sequence>
<evidence type="ECO:0000256" key="3">
    <source>
        <dbReference type="ARBA" id="ARBA00022630"/>
    </source>
</evidence>
<name>A0ABN3A2Q8_9ACTN</name>
<keyword evidence="6" id="KW-0560">Oxidoreductase</keyword>
<dbReference type="Proteomes" id="UP001501020">
    <property type="component" value="Unassembled WGS sequence"/>
</dbReference>
<reference evidence="8 9" key="1">
    <citation type="journal article" date="2019" name="Int. J. Syst. Evol. Microbiol.">
        <title>The Global Catalogue of Microorganisms (GCM) 10K type strain sequencing project: providing services to taxonomists for standard genome sequencing and annotation.</title>
        <authorList>
            <consortium name="The Broad Institute Genomics Platform"/>
            <consortium name="The Broad Institute Genome Sequencing Center for Infectious Disease"/>
            <person name="Wu L."/>
            <person name="Ma J."/>
        </authorList>
    </citation>
    <scope>NUCLEOTIDE SEQUENCE [LARGE SCALE GENOMIC DNA]</scope>
    <source>
        <strain evidence="8 9">JCM 13850</strain>
    </source>
</reference>
<dbReference type="EMBL" id="BAAAMR010000060">
    <property type="protein sequence ID" value="GAA2152781.1"/>
    <property type="molecule type" value="Genomic_DNA"/>
</dbReference>
<keyword evidence="5" id="KW-0521">NADP</keyword>
<evidence type="ECO:0000256" key="6">
    <source>
        <dbReference type="ARBA" id="ARBA00023002"/>
    </source>
</evidence>
<comment type="caution">
    <text evidence="8">The sequence shown here is derived from an EMBL/GenBank/DDBJ whole genome shotgun (WGS) entry which is preliminary data.</text>
</comment>
<evidence type="ECO:0000256" key="1">
    <source>
        <dbReference type="ARBA" id="ARBA00001974"/>
    </source>
</evidence>
<dbReference type="PANTHER" id="PTHR43098">
    <property type="entry name" value="L-ORNITHINE N(5)-MONOOXYGENASE-RELATED"/>
    <property type="match status" value="1"/>
</dbReference>
<keyword evidence="3" id="KW-0285">Flavoprotein</keyword>
<evidence type="ECO:0000256" key="2">
    <source>
        <dbReference type="ARBA" id="ARBA00010139"/>
    </source>
</evidence>
<keyword evidence="7" id="KW-0503">Monooxygenase</keyword>
<dbReference type="InterPro" id="IPR050775">
    <property type="entry name" value="FAD-binding_Monooxygenases"/>
</dbReference>
<dbReference type="PANTHER" id="PTHR43098:SF3">
    <property type="entry name" value="L-ORNITHINE N(5)-MONOOXYGENASE-RELATED"/>
    <property type="match status" value="1"/>
</dbReference>
<dbReference type="Gene3D" id="3.50.50.60">
    <property type="entry name" value="FAD/NAD(P)-binding domain"/>
    <property type="match status" value="1"/>
</dbReference>
<evidence type="ECO:0000313" key="9">
    <source>
        <dbReference type="Proteomes" id="UP001501020"/>
    </source>
</evidence>
<dbReference type="RefSeq" id="WP_344274122.1">
    <property type="nucleotide sequence ID" value="NZ_BAAAMR010000060.1"/>
</dbReference>
<dbReference type="SUPFAM" id="SSF51905">
    <property type="entry name" value="FAD/NAD(P)-binding domain"/>
    <property type="match status" value="1"/>
</dbReference>
<dbReference type="InterPro" id="IPR036188">
    <property type="entry name" value="FAD/NAD-bd_sf"/>
</dbReference>
<organism evidence="8 9">
    <name type="scientific">Actinomadura napierensis</name>
    <dbReference type="NCBI Taxonomy" id="267854"/>
    <lineage>
        <taxon>Bacteria</taxon>
        <taxon>Bacillati</taxon>
        <taxon>Actinomycetota</taxon>
        <taxon>Actinomycetes</taxon>
        <taxon>Streptosporangiales</taxon>
        <taxon>Thermomonosporaceae</taxon>
        <taxon>Actinomadura</taxon>
    </lineage>
</organism>
<comment type="similarity">
    <text evidence="2">Belongs to the FAD-binding monooxygenase family.</text>
</comment>
<gene>
    <name evidence="8" type="ORF">GCM10009727_58710</name>
</gene>
<keyword evidence="4" id="KW-0274">FAD</keyword>
<evidence type="ECO:0000256" key="4">
    <source>
        <dbReference type="ARBA" id="ARBA00022827"/>
    </source>
</evidence>
<evidence type="ECO:0000313" key="8">
    <source>
        <dbReference type="EMBL" id="GAA2152781.1"/>
    </source>
</evidence>